<dbReference type="EMBL" id="FLUO01000001">
    <property type="protein sequence ID" value="SBW09456.1"/>
    <property type="molecule type" value="Genomic_DNA"/>
</dbReference>
<dbReference type="AlphaFoldDB" id="A0A212KCP6"/>
<feature type="transmembrane region" description="Helical" evidence="1">
    <location>
        <begin position="25"/>
        <end position="45"/>
    </location>
</feature>
<evidence type="ECO:0000313" key="2">
    <source>
        <dbReference type="EMBL" id="SBW09456.1"/>
    </source>
</evidence>
<protein>
    <submittedName>
        <fullName evidence="2">Uncharacterized protein</fullName>
    </submittedName>
</protein>
<organism evidence="2">
    <name type="scientific">uncultured Alphaproteobacteria bacterium</name>
    <dbReference type="NCBI Taxonomy" id="91750"/>
    <lineage>
        <taxon>Bacteria</taxon>
        <taxon>Pseudomonadati</taxon>
        <taxon>Pseudomonadota</taxon>
        <taxon>Alphaproteobacteria</taxon>
        <taxon>environmental samples</taxon>
    </lineage>
</organism>
<keyword evidence="1" id="KW-1133">Transmembrane helix</keyword>
<keyword evidence="1" id="KW-0812">Transmembrane</keyword>
<name>A0A212KCP6_9PROT</name>
<gene>
    <name evidence="2" type="ORF">KL86APRO_12598</name>
</gene>
<proteinExistence type="predicted"/>
<keyword evidence="1" id="KW-0472">Membrane</keyword>
<evidence type="ECO:0000256" key="1">
    <source>
        <dbReference type="SAM" id="Phobius"/>
    </source>
</evidence>
<reference evidence="2" key="1">
    <citation type="submission" date="2016-04" db="EMBL/GenBank/DDBJ databases">
        <authorList>
            <person name="Evans L.H."/>
            <person name="Alamgir A."/>
            <person name="Owens N."/>
            <person name="Weber N.D."/>
            <person name="Virtaneva K."/>
            <person name="Barbian K."/>
            <person name="Babar A."/>
            <person name="Rosenke K."/>
        </authorList>
    </citation>
    <scope>NUCLEOTIDE SEQUENCE</scope>
    <source>
        <strain evidence="2">86</strain>
    </source>
</reference>
<sequence length="50" mass="5574">MHDRTERYAEFLARFAEEVVVNNRIGQWVGMLAAILLALVAAAMANDVIL</sequence>
<accession>A0A212KCP6</accession>